<protein>
    <submittedName>
        <fullName evidence="1">Uncharacterized protein</fullName>
    </submittedName>
</protein>
<name>A0ABU2ZW08_9ALTE</name>
<reference evidence="1 2" key="1">
    <citation type="submission" date="2023-09" db="EMBL/GenBank/DDBJ databases">
        <authorList>
            <person name="Rey-Velasco X."/>
        </authorList>
    </citation>
    <scope>NUCLEOTIDE SEQUENCE [LARGE SCALE GENOMIC DNA]</scope>
    <source>
        <strain evidence="1 2">P117</strain>
    </source>
</reference>
<dbReference type="RefSeq" id="WP_311370123.1">
    <property type="nucleotide sequence ID" value="NZ_JAVRHX010000008.1"/>
</dbReference>
<accession>A0ABU2ZW08</accession>
<evidence type="ECO:0000313" key="2">
    <source>
        <dbReference type="Proteomes" id="UP001253545"/>
    </source>
</evidence>
<comment type="caution">
    <text evidence="1">The sequence shown here is derived from an EMBL/GenBank/DDBJ whole genome shotgun (WGS) entry which is preliminary data.</text>
</comment>
<gene>
    <name evidence="1" type="ORF">RM552_17215</name>
</gene>
<proteinExistence type="predicted"/>
<dbReference type="InterPro" id="IPR015943">
    <property type="entry name" value="WD40/YVTN_repeat-like_dom_sf"/>
</dbReference>
<dbReference type="Gene3D" id="2.130.10.10">
    <property type="entry name" value="YVTN repeat-like/Quinoprotein amine dehydrogenase"/>
    <property type="match status" value="1"/>
</dbReference>
<organism evidence="1 2">
    <name type="scientific">Glaciecola petra</name>
    <dbReference type="NCBI Taxonomy" id="3075602"/>
    <lineage>
        <taxon>Bacteria</taxon>
        <taxon>Pseudomonadati</taxon>
        <taxon>Pseudomonadota</taxon>
        <taxon>Gammaproteobacteria</taxon>
        <taxon>Alteromonadales</taxon>
        <taxon>Alteromonadaceae</taxon>
        <taxon>Glaciecola</taxon>
    </lineage>
</organism>
<keyword evidence="2" id="KW-1185">Reference proteome</keyword>
<sequence length="105" mass="11969">MWIGTLKGIKLLRAIDGISIDLAIKLPSSSAQTFIQDIQIDPQRKVWMATNDTVYLWSEQELAFLSIPSPSENMIIYPLIHEKPNYLLVVTNSGIFRVNGTYYRP</sequence>
<evidence type="ECO:0000313" key="1">
    <source>
        <dbReference type="EMBL" id="MDT0596600.1"/>
    </source>
</evidence>
<dbReference type="Proteomes" id="UP001253545">
    <property type="component" value="Unassembled WGS sequence"/>
</dbReference>
<dbReference type="EMBL" id="JAVRHX010000008">
    <property type="protein sequence ID" value="MDT0596600.1"/>
    <property type="molecule type" value="Genomic_DNA"/>
</dbReference>